<dbReference type="AlphaFoldDB" id="A0A0D2MUI5"/>
<dbReference type="PANTHER" id="PTHR33428">
    <property type="entry name" value="CHLOROPHYLLASE-2, CHLOROPLASTIC"/>
    <property type="match status" value="1"/>
</dbReference>
<dbReference type="EMBL" id="KK100402">
    <property type="protein sequence ID" value="KIZ06195.1"/>
    <property type="molecule type" value="Genomic_DNA"/>
</dbReference>
<dbReference type="GeneID" id="25734641"/>
<dbReference type="PANTHER" id="PTHR33428:SF14">
    <property type="entry name" value="CARBOXYLESTERASE TYPE B DOMAIN-CONTAINING PROTEIN"/>
    <property type="match status" value="1"/>
</dbReference>
<organism evidence="1 2">
    <name type="scientific">Monoraphidium neglectum</name>
    <dbReference type="NCBI Taxonomy" id="145388"/>
    <lineage>
        <taxon>Eukaryota</taxon>
        <taxon>Viridiplantae</taxon>
        <taxon>Chlorophyta</taxon>
        <taxon>core chlorophytes</taxon>
        <taxon>Chlorophyceae</taxon>
        <taxon>CS clade</taxon>
        <taxon>Sphaeropleales</taxon>
        <taxon>Selenastraceae</taxon>
        <taxon>Monoraphidium</taxon>
    </lineage>
</organism>
<dbReference type="SUPFAM" id="SSF53474">
    <property type="entry name" value="alpha/beta-Hydrolases"/>
    <property type="match status" value="1"/>
</dbReference>
<dbReference type="InterPro" id="IPR029058">
    <property type="entry name" value="AB_hydrolase_fold"/>
</dbReference>
<keyword evidence="2" id="KW-1185">Reference proteome</keyword>
<keyword evidence="1" id="KW-0378">Hydrolase</keyword>
<evidence type="ECO:0000313" key="1">
    <source>
        <dbReference type="EMBL" id="KIZ06195.1"/>
    </source>
</evidence>
<reference evidence="1 2" key="1">
    <citation type="journal article" date="2013" name="BMC Genomics">
        <title>Reconstruction of the lipid metabolism for the microalga Monoraphidium neglectum from its genome sequence reveals characteristics suitable for biofuel production.</title>
        <authorList>
            <person name="Bogen C."/>
            <person name="Al-Dilaimi A."/>
            <person name="Albersmeier A."/>
            <person name="Wichmann J."/>
            <person name="Grundmann M."/>
            <person name="Rupp O."/>
            <person name="Lauersen K.J."/>
            <person name="Blifernez-Klassen O."/>
            <person name="Kalinowski J."/>
            <person name="Goesmann A."/>
            <person name="Mussgnug J.H."/>
            <person name="Kruse O."/>
        </authorList>
    </citation>
    <scope>NUCLEOTIDE SEQUENCE [LARGE SCALE GENOMIC DNA]</scope>
    <source>
        <strain evidence="1 2">SAG 48.87</strain>
    </source>
</reference>
<proteinExistence type="predicted"/>
<accession>A0A0D2MUI5</accession>
<sequence length="289" mass="30425">MPSTLCANPGGDAASIATGLPDFTGPGPCAVAADTGIPVTLPPSSGCGDDCFLEMHLTAPSAPSQRSAANACPFAAPYPVLFLYPGFQLRASFYGGYAERLASWGLAVVRYDTRLLDFVPAGVQTGYVTHLLEALAAINSDPSSQWHQRLDLSRLGAAGHSRGGKLAALHLASRTPPLFTTAYLIDPVDSHGGEDDPSAVEALRGRGQRFGIAAAGVVGPCNPKDRTRGFWQVAGPGSWRETVLRGGHAQFCNISNWLVEHALDALCGRGNDTHQAEEQLGEITFDVKE</sequence>
<dbReference type="Proteomes" id="UP000054498">
    <property type="component" value="Unassembled WGS sequence"/>
</dbReference>
<dbReference type="InterPro" id="IPR017395">
    <property type="entry name" value="Chlorophyllase-like"/>
</dbReference>
<dbReference type="KEGG" id="mng:MNEG_1763"/>
<dbReference type="GO" id="GO:0015996">
    <property type="term" value="P:chlorophyll catabolic process"/>
    <property type="evidence" value="ECO:0007669"/>
    <property type="project" value="TreeGrafter"/>
</dbReference>
<name>A0A0D2MUI5_9CHLO</name>
<dbReference type="EC" id="3.1.1.14" evidence="1"/>
<dbReference type="ESTHER" id="9chlo-a0a0d2mui5">
    <property type="family name" value="Chlorophyllase_Plant"/>
</dbReference>
<protein>
    <submittedName>
        <fullName evidence="1">Chlorophyllase I</fullName>
        <ecNumber evidence="1">3.1.1.14</ecNumber>
    </submittedName>
</protein>
<gene>
    <name evidence="1" type="ORF">MNEG_1763</name>
</gene>
<evidence type="ECO:0000313" key="2">
    <source>
        <dbReference type="Proteomes" id="UP000054498"/>
    </source>
</evidence>
<dbReference type="GO" id="GO:0047746">
    <property type="term" value="F:chlorophyllase activity"/>
    <property type="evidence" value="ECO:0007669"/>
    <property type="project" value="UniProtKB-EC"/>
</dbReference>
<dbReference type="RefSeq" id="XP_013905214.1">
    <property type="nucleotide sequence ID" value="XM_014049760.1"/>
</dbReference>
<dbReference type="OrthoDB" id="508050at2759"/>
<dbReference type="Gene3D" id="3.40.50.1820">
    <property type="entry name" value="alpha/beta hydrolase"/>
    <property type="match status" value="1"/>
</dbReference>
<dbReference type="Pfam" id="PF07224">
    <property type="entry name" value="Chlorophyllase"/>
    <property type="match status" value="1"/>
</dbReference>